<organism evidence="1 2">
    <name type="scientific">Kineococcus radiotolerans (strain ATCC BAA-149 / DSM 14245 / SRS30216)</name>
    <dbReference type="NCBI Taxonomy" id="266940"/>
    <lineage>
        <taxon>Bacteria</taxon>
        <taxon>Bacillati</taxon>
        <taxon>Actinomycetota</taxon>
        <taxon>Actinomycetes</taxon>
        <taxon>Kineosporiales</taxon>
        <taxon>Kineosporiaceae</taxon>
        <taxon>Kineococcus</taxon>
    </lineage>
</organism>
<dbReference type="EMBL" id="CP000750">
    <property type="protein sequence ID" value="ABS05512.1"/>
    <property type="molecule type" value="Genomic_DNA"/>
</dbReference>
<evidence type="ECO:0000313" key="1">
    <source>
        <dbReference type="EMBL" id="ABS05512.1"/>
    </source>
</evidence>
<evidence type="ECO:0000313" key="2">
    <source>
        <dbReference type="Proteomes" id="UP000001116"/>
    </source>
</evidence>
<dbReference type="InterPro" id="IPR051207">
    <property type="entry name" value="ComplexI_NDUFA9_subunit"/>
</dbReference>
<dbReference type="PANTHER" id="PTHR12126:SF11">
    <property type="entry name" value="NADH DEHYDROGENASE [UBIQUINONE] 1 ALPHA SUBCOMPLEX SUBUNIT 9, MITOCHONDRIAL"/>
    <property type="match status" value="1"/>
</dbReference>
<dbReference type="STRING" id="266940.Krad_4049"/>
<dbReference type="AlphaFoldDB" id="A6WFC3"/>
<dbReference type="Gene3D" id="3.40.50.720">
    <property type="entry name" value="NAD(P)-binding Rossmann-like Domain"/>
    <property type="match status" value="1"/>
</dbReference>
<dbReference type="KEGG" id="kra:Krad_4049"/>
<dbReference type="RefSeq" id="WP_012086200.1">
    <property type="nucleotide sequence ID" value="NC_009664.2"/>
</dbReference>
<protein>
    <submittedName>
        <fullName evidence="1">Uncharacterized protein</fullName>
    </submittedName>
</protein>
<dbReference type="OrthoDB" id="9771302at2"/>
<gene>
    <name evidence="1" type="ordered locus">Krad_4049</name>
</gene>
<sequence length="261" mass="27045">MRIAIAGGTGTVGQHVVDVAREHGHEAVVLARSTGVDLVAGTGLGGALAGVDAVVDVTSVGTGSARVAREFFTAVTGNLLAAEEDAGVGHHLALSIVGVDRAPHGYYAGKAAQEEQVAGGRVPWTLLRTTQFHEFAGQLHGRAAFGPVHLVPVMRSQPVAAREVAQRLVALAERGPAGRVRDLAGPEVLAMADAARSWARATGHRGLVLALPLPGGFGRALRDGTLLPDPDADRGELTFGRWLTREPRVTSGRRVPGSSRA</sequence>
<reference evidence="2" key="1">
    <citation type="journal article" date="2008" name="PLoS ONE">
        <title>Survival in nuclear waste, extreme resistance, and potential applications gleaned from the genome sequence of Kineococcus radiotolerans SRS30216.</title>
        <authorList>
            <person name="Bagwell C.E."/>
            <person name="Bhat S."/>
            <person name="Hawkins G.M."/>
            <person name="Smith B.W."/>
            <person name="Biswas T."/>
            <person name="Hoover T.R."/>
            <person name="Saunders E."/>
            <person name="Han C.S."/>
            <person name="Tsodikov O.V."/>
            <person name="Shimkets L.J."/>
        </authorList>
    </citation>
    <scope>NUCLEOTIDE SEQUENCE [LARGE SCALE GENOMIC DNA]</scope>
    <source>
        <strain evidence="2">ATCC BAA-149 / DSM 14245 / SRS30216</strain>
    </source>
</reference>
<name>A6WFC3_KINRD</name>
<accession>A6WFC3</accession>
<proteinExistence type="predicted"/>
<dbReference type="Proteomes" id="UP000001116">
    <property type="component" value="Chromosome"/>
</dbReference>
<dbReference type="eggNOG" id="COG0702">
    <property type="taxonomic scope" value="Bacteria"/>
</dbReference>
<dbReference type="HOGENOM" id="CLU_007383_5_1_11"/>
<keyword evidence="2" id="KW-1185">Reference proteome</keyword>
<dbReference type="GO" id="GO:0044877">
    <property type="term" value="F:protein-containing complex binding"/>
    <property type="evidence" value="ECO:0007669"/>
    <property type="project" value="TreeGrafter"/>
</dbReference>
<dbReference type="PANTHER" id="PTHR12126">
    <property type="entry name" value="NADH-UBIQUINONE OXIDOREDUCTASE 39 KDA SUBUNIT-RELATED"/>
    <property type="match status" value="1"/>
</dbReference>
<dbReference type="InterPro" id="IPR036291">
    <property type="entry name" value="NAD(P)-bd_dom_sf"/>
</dbReference>
<dbReference type="SUPFAM" id="SSF51735">
    <property type="entry name" value="NAD(P)-binding Rossmann-fold domains"/>
    <property type="match status" value="1"/>
</dbReference>